<dbReference type="FunFam" id="3.80.10.10:FF:000383">
    <property type="entry name" value="Leucine-rich repeat receptor protein kinase EMS1"/>
    <property type="match status" value="1"/>
</dbReference>
<name>A0A6P6TWL8_COFAR</name>
<evidence type="ECO:0000256" key="3">
    <source>
        <dbReference type="ARBA" id="ARBA00022475"/>
    </source>
</evidence>
<dbReference type="InterPro" id="IPR013210">
    <property type="entry name" value="LRR_N_plant-typ"/>
</dbReference>
<evidence type="ECO:0000256" key="8">
    <source>
        <dbReference type="ARBA" id="ARBA00022989"/>
    </source>
</evidence>
<dbReference type="GO" id="GO:0006952">
    <property type="term" value="P:defense response"/>
    <property type="evidence" value="ECO:0007669"/>
    <property type="project" value="UniProtKB-ARBA"/>
</dbReference>
<evidence type="ECO:0000256" key="7">
    <source>
        <dbReference type="ARBA" id="ARBA00022737"/>
    </source>
</evidence>
<dbReference type="GO" id="GO:0051707">
    <property type="term" value="P:response to other organism"/>
    <property type="evidence" value="ECO:0007669"/>
    <property type="project" value="UniProtKB-ARBA"/>
</dbReference>
<reference evidence="15 16" key="2">
    <citation type="submission" date="2025-04" db="UniProtKB">
        <authorList>
            <consortium name="RefSeq"/>
        </authorList>
    </citation>
    <scope>IDENTIFICATION</scope>
    <source>
        <tissue evidence="15 16">Leaves</tissue>
    </source>
</reference>
<sequence length="968" mass="106410">MAKKVLRAQEAFFAFIFMFIFLNSWRTCQSSELQLLQTIKASFKDPLRSLSNWNSSLSFCQWHGVSCDSLSRINKIELSGKNLSGRVPETIFLLQHVETINLSNNQLSGSIPDNLSSCLSLKHLNLSNNNFTGPLPKGSVPFLETYDLSNNMLSGAIPENIGLLSGLRVLDFGGNVLEGRIPKSITNMTSLQVLTLASNQLVGEIPPELGLMKNLTWMYLGYNNFSGGIPTEIGELTSLHHLDLVNNNLTGEIPSSLGNLINLQHLFLYLNKLTGPIPKSIFGLKSLISLDLSDNFLSGEIPEDIFKLQNLEVLQLFSNNFTGSIPRALSSLPHLKVLQLWSNKLSGAIPEDLGRYNNLTILDLSTNNLTGKIPEMLCESGSLFKLILFSNFIEGEIPQSLCRCKSLQRVRLQNNKLSGELPPEFTRLPLVYFLDISGNNLGGTIKEPKWNMPAIQMLNLARNQFSGEIPESFGSNKLENLDLSDNDFSGSVPQSIGTFSELAELKLGQNKLSGKIPDELSSCKKLVALDLSHNQLSGEIPLSLSEMPVLGLLDLSVNQLSGEIPRKLGTVGSLVQINISHNHLHGSLPSTGAFLAINSSSVEGNHLCGGDETTGLPPCKRRKNPAWWLFPTCLLAVLVAFALAAFIVAIGKRRKKMESKRTDSEDGTWEVQFFSSKALKSMTTRDIFSSMKEENLIARGRIGTIYKGNCSIGGSRFVTTAFGDVNSVSPASYWTEAEEFGRLHHPNIVKLIAACRSGKGGILIHEYIEGKILSEALGGLSWDRRQKVAVGIARALKYLHCYCSPGIQVGDLSPDKVIVDLKDEARLRLSLPGMTWAENKSSIFSAYVAPETSESKLITEKSDIYGFGLIMIELLTGKSPTDAEFAVHESIVEWARYCYSDCHLEIWVDPIIKANALNNQNQIVEIMNLALQCTARDPAARPCASDVAKALELVVRLGPCTLGFKWFS</sequence>
<dbReference type="Gene3D" id="1.10.510.10">
    <property type="entry name" value="Transferase(Phosphotransferase) domain 1"/>
    <property type="match status" value="1"/>
</dbReference>
<dbReference type="Proteomes" id="UP001652660">
    <property type="component" value="Chromosome 8e"/>
</dbReference>
<dbReference type="RefSeq" id="XP_027082735.1">
    <property type="nucleotide sequence ID" value="XM_027226934.1"/>
</dbReference>
<evidence type="ECO:0000256" key="6">
    <source>
        <dbReference type="ARBA" id="ARBA00022729"/>
    </source>
</evidence>
<dbReference type="InterPro" id="IPR011009">
    <property type="entry name" value="Kinase-like_dom_sf"/>
</dbReference>
<evidence type="ECO:0000256" key="5">
    <source>
        <dbReference type="ARBA" id="ARBA00022692"/>
    </source>
</evidence>
<dbReference type="OrthoDB" id="676979at2759"/>
<feature type="domain" description="Protein kinase" evidence="13">
    <location>
        <begin position="691"/>
        <end position="954"/>
    </location>
</feature>
<dbReference type="Pfam" id="PF00560">
    <property type="entry name" value="LRR_1"/>
    <property type="match status" value="9"/>
</dbReference>
<dbReference type="GO" id="GO:0005886">
    <property type="term" value="C:plasma membrane"/>
    <property type="evidence" value="ECO:0007669"/>
    <property type="project" value="UniProtKB-SubCell"/>
</dbReference>
<evidence type="ECO:0000256" key="2">
    <source>
        <dbReference type="ARBA" id="ARBA00004479"/>
    </source>
</evidence>
<gene>
    <name evidence="15 16" type="primary">LOC113705061</name>
</gene>
<evidence type="ECO:0000256" key="11">
    <source>
        <dbReference type="ARBA" id="ARBA00023180"/>
    </source>
</evidence>
<evidence type="ECO:0000313" key="16">
    <source>
        <dbReference type="RefSeq" id="XP_027082735.1"/>
    </source>
</evidence>
<dbReference type="GeneID" id="113705061"/>
<dbReference type="PROSITE" id="PS50011">
    <property type="entry name" value="PROTEIN_KINASE_DOM"/>
    <property type="match status" value="1"/>
</dbReference>
<evidence type="ECO:0000256" key="10">
    <source>
        <dbReference type="ARBA" id="ARBA00023170"/>
    </source>
</evidence>
<dbReference type="Pfam" id="PF13855">
    <property type="entry name" value="LRR_8"/>
    <property type="match status" value="2"/>
</dbReference>
<proteinExistence type="predicted"/>
<evidence type="ECO:0000256" key="9">
    <source>
        <dbReference type="ARBA" id="ARBA00023136"/>
    </source>
</evidence>
<dbReference type="Pfam" id="PF08263">
    <property type="entry name" value="LRRNT_2"/>
    <property type="match status" value="1"/>
</dbReference>
<protein>
    <submittedName>
        <fullName evidence="15 16">Probably inactive leucine-rich repeat receptor-like protein kinase At2g25790</fullName>
    </submittedName>
</protein>
<dbReference type="GO" id="GO:0004672">
    <property type="term" value="F:protein kinase activity"/>
    <property type="evidence" value="ECO:0007669"/>
    <property type="project" value="InterPro"/>
</dbReference>
<keyword evidence="6" id="KW-0732">Signal</keyword>
<evidence type="ECO:0000313" key="14">
    <source>
        <dbReference type="Proteomes" id="UP001652660"/>
    </source>
</evidence>
<feature type="transmembrane region" description="Helical" evidence="12">
    <location>
        <begin position="626"/>
        <end position="651"/>
    </location>
</feature>
<accession>A0A6P6TWL8</accession>
<dbReference type="SUPFAM" id="SSF52058">
    <property type="entry name" value="L domain-like"/>
    <property type="match status" value="3"/>
</dbReference>
<dbReference type="FunFam" id="3.80.10.10:FF:000726">
    <property type="entry name" value="Probably inactive leucine-rich repeat receptor-like protein kinase"/>
    <property type="match status" value="1"/>
</dbReference>
<dbReference type="Gene3D" id="3.80.10.10">
    <property type="entry name" value="Ribonuclease Inhibitor"/>
    <property type="match status" value="4"/>
</dbReference>
<evidence type="ECO:0000256" key="1">
    <source>
        <dbReference type="ARBA" id="ARBA00004162"/>
    </source>
</evidence>
<evidence type="ECO:0000256" key="4">
    <source>
        <dbReference type="ARBA" id="ARBA00022614"/>
    </source>
</evidence>
<dbReference type="GO" id="GO:0005524">
    <property type="term" value="F:ATP binding"/>
    <property type="evidence" value="ECO:0007669"/>
    <property type="project" value="InterPro"/>
</dbReference>
<dbReference type="Pfam" id="PF00069">
    <property type="entry name" value="Pkinase"/>
    <property type="match status" value="1"/>
</dbReference>
<dbReference type="InterPro" id="IPR003591">
    <property type="entry name" value="Leu-rich_rpt_typical-subtyp"/>
</dbReference>
<keyword evidence="9 12" id="KW-0472">Membrane</keyword>
<keyword evidence="8 12" id="KW-1133">Transmembrane helix</keyword>
<dbReference type="PANTHER" id="PTHR27000">
    <property type="entry name" value="LEUCINE-RICH REPEAT RECEPTOR-LIKE PROTEIN KINASE FAMILY PROTEIN-RELATED"/>
    <property type="match status" value="1"/>
</dbReference>
<dbReference type="Gene3D" id="3.30.200.20">
    <property type="entry name" value="Phosphorylase Kinase, domain 1"/>
    <property type="match status" value="1"/>
</dbReference>
<dbReference type="PANTHER" id="PTHR27000:SF439">
    <property type="entry name" value="RECEPTOR-LIKE PROTEIN KINASE 7"/>
    <property type="match status" value="1"/>
</dbReference>
<keyword evidence="3" id="KW-1003">Cell membrane</keyword>
<comment type="subcellular location">
    <subcellularLocation>
        <location evidence="1">Cell membrane</location>
        <topology evidence="1">Single-pass membrane protein</topology>
    </subcellularLocation>
    <subcellularLocation>
        <location evidence="2">Membrane</location>
        <topology evidence="2">Single-pass type I membrane protein</topology>
    </subcellularLocation>
</comment>
<dbReference type="FunFam" id="3.80.10.10:FF:000129">
    <property type="entry name" value="Leucine-rich repeat receptor-like kinase"/>
    <property type="match status" value="1"/>
</dbReference>
<organism evidence="14 15">
    <name type="scientific">Coffea arabica</name>
    <name type="common">Arabian coffee</name>
    <dbReference type="NCBI Taxonomy" id="13443"/>
    <lineage>
        <taxon>Eukaryota</taxon>
        <taxon>Viridiplantae</taxon>
        <taxon>Streptophyta</taxon>
        <taxon>Embryophyta</taxon>
        <taxon>Tracheophyta</taxon>
        <taxon>Spermatophyta</taxon>
        <taxon>Magnoliopsida</taxon>
        <taxon>eudicotyledons</taxon>
        <taxon>Gunneridae</taxon>
        <taxon>Pentapetalae</taxon>
        <taxon>asterids</taxon>
        <taxon>lamiids</taxon>
        <taxon>Gentianales</taxon>
        <taxon>Rubiaceae</taxon>
        <taxon>Ixoroideae</taxon>
        <taxon>Gardenieae complex</taxon>
        <taxon>Bertiereae - Coffeeae clade</taxon>
        <taxon>Coffeeae</taxon>
        <taxon>Coffea</taxon>
    </lineage>
</organism>
<keyword evidence="14" id="KW-1185">Reference proteome</keyword>
<dbReference type="InterPro" id="IPR032675">
    <property type="entry name" value="LRR_dom_sf"/>
</dbReference>
<evidence type="ECO:0000256" key="12">
    <source>
        <dbReference type="SAM" id="Phobius"/>
    </source>
</evidence>
<keyword evidence="5 12" id="KW-0812">Transmembrane</keyword>
<keyword evidence="7" id="KW-0677">Repeat</keyword>
<dbReference type="AlphaFoldDB" id="A0A6P6TWL8"/>
<dbReference type="SMART" id="SM00369">
    <property type="entry name" value="LRR_TYP"/>
    <property type="match status" value="8"/>
</dbReference>
<keyword evidence="10" id="KW-0675">Receptor</keyword>
<evidence type="ECO:0000313" key="15">
    <source>
        <dbReference type="RefSeq" id="XP_027082734.1"/>
    </source>
</evidence>
<dbReference type="SUPFAM" id="SSF56112">
    <property type="entry name" value="Protein kinase-like (PK-like)"/>
    <property type="match status" value="1"/>
</dbReference>
<dbReference type="FunFam" id="3.80.10.10:FF:000041">
    <property type="entry name" value="LRR receptor-like serine/threonine-protein kinase ERECTA"/>
    <property type="match status" value="1"/>
</dbReference>
<dbReference type="InterPro" id="IPR001611">
    <property type="entry name" value="Leu-rich_rpt"/>
</dbReference>
<dbReference type="RefSeq" id="XP_027082734.1">
    <property type="nucleotide sequence ID" value="XM_027226933.1"/>
</dbReference>
<keyword evidence="11" id="KW-0325">Glycoprotein</keyword>
<reference evidence="14" key="1">
    <citation type="journal article" date="2025" name="Foods">
        <title>Unveiling the Microbial Signatures of Arabica Coffee Cherries: Insights into Ripeness Specific Diversity, Functional Traits, and Implications for Quality and Safety.</title>
        <authorList>
            <consortium name="RefSeq"/>
            <person name="Tenea G.N."/>
            <person name="Cifuentes V."/>
            <person name="Reyes P."/>
            <person name="Cevallos-Vallejos M."/>
        </authorList>
    </citation>
    <scope>NUCLEOTIDE SEQUENCE [LARGE SCALE GENOMIC DNA]</scope>
</reference>
<dbReference type="InterPro" id="IPR000719">
    <property type="entry name" value="Prot_kinase_dom"/>
</dbReference>
<keyword evidence="4" id="KW-0433">Leucine-rich repeat</keyword>
<evidence type="ECO:0000259" key="13">
    <source>
        <dbReference type="PROSITE" id="PS50011"/>
    </source>
</evidence>